<dbReference type="Proteomes" id="UP001153076">
    <property type="component" value="Unassembled WGS sequence"/>
</dbReference>
<gene>
    <name evidence="5" type="ORF">Cgig2_026932</name>
</gene>
<protein>
    <recommendedName>
        <fullName evidence="3">Calcineurin B-like protein</fullName>
    </recommendedName>
</protein>
<dbReference type="Gene3D" id="1.10.238.10">
    <property type="entry name" value="EF-hand"/>
    <property type="match status" value="2"/>
</dbReference>
<dbReference type="GO" id="GO:0016020">
    <property type="term" value="C:membrane"/>
    <property type="evidence" value="ECO:0007669"/>
    <property type="project" value="UniProtKB-SubCell"/>
</dbReference>
<reference evidence="5" key="1">
    <citation type="submission" date="2022-04" db="EMBL/GenBank/DDBJ databases">
        <title>Carnegiea gigantea Genome sequencing and assembly v2.</title>
        <authorList>
            <person name="Copetti D."/>
            <person name="Sanderson M.J."/>
            <person name="Burquez A."/>
            <person name="Wojciechowski M.F."/>
        </authorList>
    </citation>
    <scope>NUCLEOTIDE SEQUENCE</scope>
    <source>
        <strain evidence="5">SGP5-SGP5p</strain>
        <tissue evidence="5">Aerial part</tissue>
    </source>
</reference>
<feature type="domain" description="EF-hand" evidence="4">
    <location>
        <begin position="296"/>
        <end position="331"/>
    </location>
</feature>
<evidence type="ECO:0000256" key="3">
    <source>
        <dbReference type="RuleBase" id="RU369080"/>
    </source>
</evidence>
<dbReference type="GO" id="GO:0019900">
    <property type="term" value="F:kinase binding"/>
    <property type="evidence" value="ECO:0007669"/>
    <property type="project" value="UniProtKB-UniRule"/>
</dbReference>
<dbReference type="Pfam" id="PF13202">
    <property type="entry name" value="EF-hand_5"/>
    <property type="match status" value="1"/>
</dbReference>
<comment type="subunit">
    <text evidence="3">Homodimer. Interacts with CIPK.</text>
</comment>
<name>A0A9Q1QQ52_9CARY</name>
<comment type="function">
    <text evidence="3">Acts as a calcium sensor. CBL proteins interact with CIPK serine-threonine protein kinases. Binding of a CBL protein to the regulatory NAF domain of a CIPK protein lead to the activation of the kinase in a calcium-dependent manner.</text>
</comment>
<feature type="domain" description="EF-hand" evidence="4">
    <location>
        <begin position="377"/>
        <end position="412"/>
    </location>
</feature>
<evidence type="ECO:0000256" key="1">
    <source>
        <dbReference type="ARBA" id="ARBA00022737"/>
    </source>
</evidence>
<dbReference type="GO" id="GO:0019722">
    <property type="term" value="P:calcium-mediated signaling"/>
    <property type="evidence" value="ECO:0007669"/>
    <property type="project" value="UniProtKB-UniRule"/>
</dbReference>
<keyword evidence="3" id="KW-0472">Membrane</keyword>
<dbReference type="CDD" id="cd00051">
    <property type="entry name" value="EFh"/>
    <property type="match status" value="1"/>
</dbReference>
<accession>A0A9Q1QQ52</accession>
<dbReference type="Pfam" id="PF13833">
    <property type="entry name" value="EF-hand_8"/>
    <property type="match status" value="1"/>
</dbReference>
<dbReference type="PANTHER" id="PTHR23056:SF142">
    <property type="entry name" value="CALCINEURIN B-LIKE PROTEIN"/>
    <property type="match status" value="1"/>
</dbReference>
<evidence type="ECO:0000313" key="6">
    <source>
        <dbReference type="Proteomes" id="UP001153076"/>
    </source>
</evidence>
<keyword evidence="6" id="KW-1185">Reference proteome</keyword>
<keyword evidence="3" id="KW-0479">Metal-binding</keyword>
<dbReference type="AlphaFoldDB" id="A0A9Q1QQ52"/>
<dbReference type="SUPFAM" id="SSF47473">
    <property type="entry name" value="EF-hand"/>
    <property type="match status" value="2"/>
</dbReference>
<evidence type="ECO:0000256" key="2">
    <source>
        <dbReference type="ARBA" id="ARBA00023774"/>
    </source>
</evidence>
<dbReference type="InterPro" id="IPR002048">
    <property type="entry name" value="EF_hand_dom"/>
</dbReference>
<proteinExistence type="inferred from homology"/>
<dbReference type="GO" id="GO:0005509">
    <property type="term" value="F:calcium ion binding"/>
    <property type="evidence" value="ECO:0007669"/>
    <property type="project" value="UniProtKB-UniRule"/>
</dbReference>
<comment type="similarity">
    <text evidence="2 3">Belongs to the calcineurin regulatory subunit family.</text>
</comment>
<feature type="domain" description="EF-hand" evidence="4">
    <location>
        <begin position="100"/>
        <end position="135"/>
    </location>
</feature>
<dbReference type="OrthoDB" id="191686at2759"/>
<evidence type="ECO:0000259" key="4">
    <source>
        <dbReference type="PROSITE" id="PS50222"/>
    </source>
</evidence>
<dbReference type="FunFam" id="1.10.238.10:FF:000073">
    <property type="entry name" value="calcineurin B-like protein 3"/>
    <property type="match status" value="1"/>
</dbReference>
<dbReference type="InterPro" id="IPR011992">
    <property type="entry name" value="EF-hand-dom_pair"/>
</dbReference>
<dbReference type="PROSITE" id="PS50222">
    <property type="entry name" value="EF_HAND_2"/>
    <property type="match status" value="4"/>
</dbReference>
<dbReference type="SMART" id="SM00054">
    <property type="entry name" value="EFh"/>
    <property type="match status" value="4"/>
</dbReference>
<feature type="domain" description="EF-hand" evidence="4">
    <location>
        <begin position="333"/>
        <end position="368"/>
    </location>
</feature>
<comment type="subcellular location">
    <subcellularLocation>
        <location evidence="3">Membrane</location>
    </subcellularLocation>
</comment>
<dbReference type="Pfam" id="PF13499">
    <property type="entry name" value="EF-hand_7"/>
    <property type="match status" value="1"/>
</dbReference>
<dbReference type="InterPro" id="IPR045198">
    <property type="entry name" value="CNBL1-10"/>
</dbReference>
<keyword evidence="3" id="KW-0106">Calcium</keyword>
<sequence>MDSALSKFRAYFCEFWPKLWVLTSTNMGCKLSKRYGKITRHKDRAAVASESLFSVNEIEALYVLYKELSSSIYNDGLIHRVKPMNLATVKELDVTLPDDLVEEMIDKTFMEADTKLDGRIDQEEWKEFVVRHPSLLKIMTPSHLRDITTLFLGFLCDTQVPESDLATEVERDLFTEPEGQHLAQVASSSGDEPKLSPAYVYDEANYKSYEKVLVLLMGGKVSKKHGKIPKDKNKEKDIPRYKDTAVLASETFCKFVSVNEVEALHDLYQELSNTPTDDGLIYKEEFRQALLTNDGKPNLFVDRIFDAFDLKNKGAIGFGDFVRSLNVFHPKAPEAEKISFAFKLYDLRRKGYIEREELKEMILAILEELNVTLPDDRIEAMIDKTFMDADSKRDGRIDLEEWKEFVAKNPSLMKMMTLPYLRDITTFFPGFLCNTQVLDSDLATKLDSDLFTELDCQQPAQRASGSRDQPKLYKL</sequence>
<organism evidence="5 6">
    <name type="scientific">Carnegiea gigantea</name>
    <dbReference type="NCBI Taxonomy" id="171969"/>
    <lineage>
        <taxon>Eukaryota</taxon>
        <taxon>Viridiplantae</taxon>
        <taxon>Streptophyta</taxon>
        <taxon>Embryophyta</taxon>
        <taxon>Tracheophyta</taxon>
        <taxon>Spermatophyta</taxon>
        <taxon>Magnoliopsida</taxon>
        <taxon>eudicotyledons</taxon>
        <taxon>Gunneridae</taxon>
        <taxon>Pentapetalae</taxon>
        <taxon>Caryophyllales</taxon>
        <taxon>Cactineae</taxon>
        <taxon>Cactaceae</taxon>
        <taxon>Cactoideae</taxon>
        <taxon>Echinocereeae</taxon>
        <taxon>Carnegiea</taxon>
    </lineage>
</organism>
<keyword evidence="1 3" id="KW-0677">Repeat</keyword>
<evidence type="ECO:0000313" key="5">
    <source>
        <dbReference type="EMBL" id="KAJ8451123.1"/>
    </source>
</evidence>
<dbReference type="EMBL" id="JAKOGI010000011">
    <property type="protein sequence ID" value="KAJ8451123.1"/>
    <property type="molecule type" value="Genomic_DNA"/>
</dbReference>
<dbReference type="PANTHER" id="PTHR23056">
    <property type="entry name" value="CALCINEURIN B"/>
    <property type="match status" value="1"/>
</dbReference>
<comment type="caution">
    <text evidence="5">The sequence shown here is derived from an EMBL/GenBank/DDBJ whole genome shotgun (WGS) entry which is preliminary data.</text>
</comment>